<feature type="signal peptide" evidence="1">
    <location>
        <begin position="1"/>
        <end position="18"/>
    </location>
</feature>
<accession>A0A3A4N2G2</accession>
<name>A0A3A4N2G2_ABYX5</name>
<gene>
    <name evidence="2" type="ORF">C4520_18685</name>
</gene>
<keyword evidence="1" id="KW-0732">Signal</keyword>
<reference evidence="2 3" key="1">
    <citation type="journal article" date="2017" name="ISME J.">
        <title>Energy and carbon metabolisms in a deep terrestrial subsurface fluid microbial community.</title>
        <authorList>
            <person name="Momper L."/>
            <person name="Jungbluth S.P."/>
            <person name="Lee M.D."/>
            <person name="Amend J.P."/>
        </authorList>
    </citation>
    <scope>NUCLEOTIDE SEQUENCE [LARGE SCALE GENOMIC DNA]</scope>
    <source>
        <strain evidence="2">SURF_5</strain>
    </source>
</reference>
<protein>
    <submittedName>
        <fullName evidence="2">Uncharacterized protein</fullName>
    </submittedName>
</protein>
<sequence length="440" mass="51694">MICATVGLIIAGISWSHAAFSDQRNMVSYLRGPYNIDFFYRHNAAFRISAAIHFAHAKQHDILQLTPAICCRDMDVSTDVEYLHCLYNPPRTEPTMEYYGPYVAQSIFNLYRAIDWTHMHHEQTYDILSERSIPWHEKKQWTDRAVEYYLETFDIPRSPAPLDVTMRRAAIMMKPYFTLFRNYYPRSNNFFYAAHWWHPVIYEAMMLGGNDEEQESMVMQTDVIYFSQVLENRPLRMLLSREAMPRYSRLSPESANIFDNLHMLHGIAYDILAYEGWSLEQKKAEMERVIRAMSYQPGDRDLARKFIIPHPDMDPRVYYDWMQSGEGDMTRIMREMLDEMMPHMMQGGMDEQMRGRVFRQFAMKMRPGIEQGESEGSLHDALKKLMPDMQMSHEAMEPGVADAKMVEMMLEGWREKYGNLPDVAPISMDVDPMPPVLQDE</sequence>
<evidence type="ECO:0000313" key="3">
    <source>
        <dbReference type="Proteomes" id="UP000265882"/>
    </source>
</evidence>
<organism evidence="2 3">
    <name type="scientific">Abyssobacteria bacterium (strain SURF_5)</name>
    <dbReference type="NCBI Taxonomy" id="2093360"/>
    <lineage>
        <taxon>Bacteria</taxon>
        <taxon>Pseudomonadati</taxon>
        <taxon>Candidatus Hydrogenedentota</taxon>
        <taxon>Candidatus Abyssobacteria</taxon>
    </lineage>
</organism>
<evidence type="ECO:0000313" key="2">
    <source>
        <dbReference type="EMBL" id="RJP16203.1"/>
    </source>
</evidence>
<evidence type="ECO:0000256" key="1">
    <source>
        <dbReference type="SAM" id="SignalP"/>
    </source>
</evidence>
<comment type="caution">
    <text evidence="2">The sequence shown here is derived from an EMBL/GenBank/DDBJ whole genome shotgun (WGS) entry which is preliminary data.</text>
</comment>
<proteinExistence type="predicted"/>
<dbReference type="AlphaFoldDB" id="A0A3A4N2G2"/>
<dbReference type="EMBL" id="QZKU01000128">
    <property type="protein sequence ID" value="RJP16203.1"/>
    <property type="molecule type" value="Genomic_DNA"/>
</dbReference>
<feature type="chain" id="PRO_5017256684" evidence="1">
    <location>
        <begin position="19"/>
        <end position="440"/>
    </location>
</feature>
<dbReference type="Proteomes" id="UP000265882">
    <property type="component" value="Unassembled WGS sequence"/>
</dbReference>